<reference evidence="2 3" key="1">
    <citation type="submission" date="2023-02" db="EMBL/GenBank/DDBJ databases">
        <authorList>
            <person name="Liu G."/>
        </authorList>
    </citation>
    <scope>NUCLEOTIDE SEQUENCE [LARGE SCALE GENOMIC DNA]</scope>
    <source>
        <strain evidence="2 3">DSM 23008</strain>
    </source>
</reference>
<organism evidence="2 3">
    <name type="scientific">Shouchella hunanensis</name>
    <dbReference type="NCBI Taxonomy" id="766894"/>
    <lineage>
        <taxon>Bacteria</taxon>
        <taxon>Bacillati</taxon>
        <taxon>Bacillota</taxon>
        <taxon>Bacilli</taxon>
        <taxon>Bacillales</taxon>
        <taxon>Bacillaceae</taxon>
        <taxon>Shouchella</taxon>
    </lineage>
</organism>
<name>A0ABY7W905_9BACI</name>
<evidence type="ECO:0000259" key="1">
    <source>
        <dbReference type="Pfam" id="PF09851"/>
    </source>
</evidence>
<dbReference type="EMBL" id="CP117834">
    <property type="protein sequence ID" value="WDF05178.1"/>
    <property type="molecule type" value="Genomic_DNA"/>
</dbReference>
<gene>
    <name evidence="2" type="ORF">PQ477_06840</name>
</gene>
<dbReference type="Pfam" id="PF09851">
    <property type="entry name" value="SHOCT"/>
    <property type="match status" value="1"/>
</dbReference>
<keyword evidence="3" id="KW-1185">Reference proteome</keyword>
<dbReference type="RefSeq" id="WP_060704386.1">
    <property type="nucleotide sequence ID" value="NZ_CP117834.1"/>
</dbReference>
<sequence>MSQTFKGSRSTLTIEDDKLIIKHNKIKSLGGGARKEIVIPFNELENVIIRKPGIVSGFCYLQRKGASPDISRFQATNDEFSIVLTFSYHYKRFLKAKKLIETKLENVDTASESELDRIYHALISDPDQSIKFAGYNGSLEITRDNVTILYNGFLHSGGRGQKTIHIKEINSISISREAIVSGKIQLHYNGFQDRRNGILASAANELSITNINEYNRFLQAKELIERIKHYHDSYNETGYDNSYNQYAEPVHTPRSTADELREFKSLLDEGIITEEEFEQKKAQLLR</sequence>
<evidence type="ECO:0000313" key="3">
    <source>
        <dbReference type="Proteomes" id="UP001215143"/>
    </source>
</evidence>
<evidence type="ECO:0000313" key="2">
    <source>
        <dbReference type="EMBL" id="WDF05178.1"/>
    </source>
</evidence>
<proteinExistence type="predicted"/>
<feature type="domain" description="SHOCT" evidence="1">
    <location>
        <begin position="258"/>
        <end position="285"/>
    </location>
</feature>
<accession>A0ABY7W905</accession>
<dbReference type="Proteomes" id="UP001215143">
    <property type="component" value="Chromosome"/>
</dbReference>
<protein>
    <submittedName>
        <fullName evidence="2">SHOCT domain-containing protein</fullName>
    </submittedName>
</protein>
<dbReference type="InterPro" id="IPR018649">
    <property type="entry name" value="SHOCT"/>
</dbReference>